<dbReference type="RefSeq" id="WP_050356340.1">
    <property type="nucleotide sequence ID" value="NZ_LGSS01000018.1"/>
</dbReference>
<dbReference type="Gene3D" id="3.60.160.10">
    <property type="entry name" value="Mitochondrial biogenesis AIM24"/>
    <property type="match status" value="1"/>
</dbReference>
<reference evidence="2" key="1">
    <citation type="submission" date="2015-07" db="EMBL/GenBank/DDBJ databases">
        <title>Draft genome sequence of the purine-degrading Gottschalkia purinilyticum DSM 1384 (formerly Clostridium purinilyticum).</title>
        <authorList>
            <person name="Poehlein A."/>
            <person name="Schiel-Bengelsdorf B."/>
            <person name="Bengelsdorf F.R."/>
            <person name="Daniel R."/>
            <person name="Duerre P."/>
        </authorList>
    </citation>
    <scope>NUCLEOTIDE SEQUENCE [LARGE SCALE GENOMIC DNA]</scope>
    <source>
        <strain evidence="2">DSM 1384</strain>
    </source>
</reference>
<dbReference type="NCBIfam" id="TIGR00266">
    <property type="entry name" value="TIGR00266 family protein"/>
    <property type="match status" value="1"/>
</dbReference>
<evidence type="ECO:0000313" key="2">
    <source>
        <dbReference type="Proteomes" id="UP000037267"/>
    </source>
</evidence>
<dbReference type="Pfam" id="PF01987">
    <property type="entry name" value="AIM24"/>
    <property type="match status" value="1"/>
</dbReference>
<dbReference type="InterPro" id="IPR002838">
    <property type="entry name" value="AIM24"/>
</dbReference>
<keyword evidence="2" id="KW-1185">Reference proteome</keyword>
<dbReference type="SUPFAM" id="SSF51219">
    <property type="entry name" value="TRAP-like"/>
    <property type="match status" value="1"/>
</dbReference>
<dbReference type="InterPro" id="IPR036983">
    <property type="entry name" value="AIM24_sf"/>
</dbReference>
<gene>
    <name evidence="1" type="ORF">CLPU_18c00510</name>
</gene>
<evidence type="ECO:0008006" key="3">
    <source>
        <dbReference type="Google" id="ProtNLM"/>
    </source>
</evidence>
<accession>A0A0L0W780</accession>
<dbReference type="InterPro" id="IPR016031">
    <property type="entry name" value="Trp_RNA-bd_attenuator-like_dom"/>
</dbReference>
<dbReference type="PANTHER" id="PTHR43657:SF1">
    <property type="entry name" value="ALTERED INHERITANCE OF MITOCHONDRIA PROTEIN 24, MITOCHONDRIAL"/>
    <property type="match status" value="1"/>
</dbReference>
<protein>
    <recommendedName>
        <fullName evidence="3">TIGR00266 family protein</fullName>
    </recommendedName>
</protein>
<dbReference type="Proteomes" id="UP000037267">
    <property type="component" value="Unassembled WGS sequence"/>
</dbReference>
<dbReference type="PANTHER" id="PTHR43657">
    <property type="entry name" value="TRYPTOPHAN RNA-BINDING ATTENUATOR PROTEIN-LIKE PROTEIN"/>
    <property type="match status" value="1"/>
</dbReference>
<sequence>MRYEIDGGNLPYVTVKLNSGESVYTESGAMAWMSDNIKMDTNMKGGIFGGVKRVFSGESLFIVNFTSHGEGEEIGFVSSFPGSILPVDLSGGKSIIVQKRAFLFAESGVDFSIYFQKRLGTGFFGGEGFIMQRFSGDGIVFLEIDGSLKEVNLQPGQKIKVDTGHVVMFEEGVHMDVETVKGFKNIFFGGEGLFLTTLTGPGKVYLQSMPMSNFANNIASFLPVSGS</sequence>
<organism evidence="1 2">
    <name type="scientific">Gottschalkia purinilytica</name>
    <name type="common">Clostridium purinilyticum</name>
    <dbReference type="NCBI Taxonomy" id="1503"/>
    <lineage>
        <taxon>Bacteria</taxon>
        <taxon>Bacillati</taxon>
        <taxon>Bacillota</taxon>
        <taxon>Tissierellia</taxon>
        <taxon>Tissierellales</taxon>
        <taxon>Gottschalkiaceae</taxon>
        <taxon>Gottschalkia</taxon>
    </lineage>
</organism>
<dbReference type="PATRIC" id="fig|1503.3.peg.804"/>
<dbReference type="OrthoDB" id="9779518at2"/>
<name>A0A0L0W780_GOTPU</name>
<proteinExistence type="predicted"/>
<evidence type="ECO:0000313" key="1">
    <source>
        <dbReference type="EMBL" id="KNF07369.1"/>
    </source>
</evidence>
<dbReference type="AlphaFoldDB" id="A0A0L0W780"/>
<comment type="caution">
    <text evidence="1">The sequence shown here is derived from an EMBL/GenBank/DDBJ whole genome shotgun (WGS) entry which is preliminary data.</text>
</comment>
<dbReference type="EMBL" id="LGSS01000018">
    <property type="protein sequence ID" value="KNF07369.1"/>
    <property type="molecule type" value="Genomic_DNA"/>
</dbReference>